<evidence type="ECO:0000313" key="2">
    <source>
        <dbReference type="EMBL" id="AFZ79534.1"/>
    </source>
</evidence>
<dbReference type="AlphaFoldDB" id="L0AXB1"/>
<evidence type="ECO:0000256" key="1">
    <source>
        <dbReference type="SAM" id="MobiDB-lite"/>
    </source>
</evidence>
<feature type="region of interest" description="Disordered" evidence="1">
    <location>
        <begin position="121"/>
        <end position="191"/>
    </location>
</feature>
<dbReference type="VEuPathDB" id="PiroplasmaDB:BEWA_023830"/>
<sequence>MATALALLYETLVAESKYEARGSEYRARLKDLYTNMRRDMLSCGDVVIKGFRQSLNKYMESLVQAVDIVDALDLDSQEMDVCTGIRQYVFPRIPEIDEIDVEFVSRWEEFYNYPLSFGRVTERSKKRQNSEKKSQSMSGSKKKCHHESEDSLKQVNHPVLLTEEDLKRPKMPKPPEPIVSKRSRHTEHKEAMEHQEPIMYTKLPILMNKRVEFKDDTIIFGLIPNDKLATDWASVSSCNSYNDLIRQFHEYDNKIPNVEQKSKTTCKKHADITSTEYYTAKTTSEHEPSSQSVSSNEGEDVDKIIDVHDFYDPLEERYEKLPGNFKQDIDNFDPDSIFGNYYCPVDKNVPVPKLEVPPQEEVAPSLCQTMITVSHIQVTSAYTCDASGTPHVTCTARFCEPKLPKIPSEMEFEPPLGTYQELQHILSRLFALKKVVSGSCEICSGWNLVHGCTLTFCEYCEDRLLNFKPQLLLQIFQLRRYLASHLYAVMGYKFETTSQIIKDGDFIRDWRKLLDQQGVSIHSLCEIGGSFPKASIHDSRFQPSCLSLPQTICNTLNSFQYPKVFVKANSELHSRVFTICRERRNARAKLMNDYFETLYNYCNNTESDECPQHLADDYNNIFKNGLLLSSQHSIAQENTYFDELVSYLISRLPFDDHLLRLSFFHKGIYAIKPNNMKSSVLLSIGKCFGFSENDTELKYNWHETLQKSTLKKGAGYALQRDTTGLVAHALKKHSCQALHTLGHIGFLQGLPSPILFDIIETGRVKIGFPTALEMHVLSIPDSVLDPCMYGDVGKGLVYSLPVLLQNLSLLGSILKIGTSSSGKKRKPTRGMAESETSEM</sequence>
<dbReference type="Proteomes" id="UP000031512">
    <property type="component" value="Chromosome 1"/>
</dbReference>
<feature type="region of interest" description="Disordered" evidence="1">
    <location>
        <begin position="819"/>
        <end position="839"/>
    </location>
</feature>
<dbReference type="OrthoDB" id="361622at2759"/>
<feature type="region of interest" description="Disordered" evidence="1">
    <location>
        <begin position="278"/>
        <end position="298"/>
    </location>
</feature>
<organism evidence="2 3">
    <name type="scientific">Theileria equi strain WA</name>
    <dbReference type="NCBI Taxonomy" id="1537102"/>
    <lineage>
        <taxon>Eukaryota</taxon>
        <taxon>Sar</taxon>
        <taxon>Alveolata</taxon>
        <taxon>Apicomplexa</taxon>
        <taxon>Aconoidasida</taxon>
        <taxon>Piroplasmida</taxon>
        <taxon>Theileriidae</taxon>
        <taxon>Theileria</taxon>
    </lineage>
</organism>
<feature type="compositionally biased region" description="Basic and acidic residues" evidence="1">
    <location>
        <begin position="121"/>
        <end position="134"/>
    </location>
</feature>
<name>L0AXB1_THEEQ</name>
<evidence type="ECO:0000313" key="3">
    <source>
        <dbReference type="Proteomes" id="UP000031512"/>
    </source>
</evidence>
<gene>
    <name evidence="2" type="ORF">BEWA_023830</name>
</gene>
<protein>
    <submittedName>
        <fullName evidence="2">Uncharacterized protein</fullName>
    </submittedName>
</protein>
<proteinExistence type="predicted"/>
<keyword evidence="3" id="KW-1185">Reference proteome</keyword>
<dbReference type="eggNOG" id="ENOG502QPZZ">
    <property type="taxonomic scope" value="Eukaryota"/>
</dbReference>
<dbReference type="EMBL" id="CP001669">
    <property type="protein sequence ID" value="AFZ79534.1"/>
    <property type="molecule type" value="Genomic_DNA"/>
</dbReference>
<dbReference type="KEGG" id="beq:BEWA_023830"/>
<dbReference type="RefSeq" id="XP_004829200.1">
    <property type="nucleotide sequence ID" value="XM_004829143.1"/>
</dbReference>
<dbReference type="GeneID" id="15806168"/>
<accession>L0AXB1</accession>
<reference evidence="2 3" key="1">
    <citation type="journal article" date="2012" name="BMC Genomics">
        <title>Comparative genomic analysis and phylogenetic position of Theileria equi.</title>
        <authorList>
            <person name="Kappmeyer L.S."/>
            <person name="Thiagarajan M."/>
            <person name="Herndon D.R."/>
            <person name="Ramsay J.D."/>
            <person name="Caler E."/>
            <person name="Djikeng A."/>
            <person name="Gillespie J.J."/>
            <person name="Lau A.O."/>
            <person name="Roalson E.H."/>
            <person name="Silva J.C."/>
            <person name="Silva M.G."/>
            <person name="Suarez C.E."/>
            <person name="Ueti M.W."/>
            <person name="Nene V.M."/>
            <person name="Mealey R.H."/>
            <person name="Knowles D.P."/>
            <person name="Brayton K.A."/>
        </authorList>
    </citation>
    <scope>NUCLEOTIDE SEQUENCE [LARGE SCALE GENOMIC DNA]</scope>
    <source>
        <strain evidence="2 3">WA</strain>
    </source>
</reference>